<sequence length="75" mass="8510">RRRSRPTGSAFDFRSNSHRRTAEHPSANLTIVTVSMNLRSATRCRFAAIIAEVTVRLNDFQTSVNNGPIWYVSFP</sequence>
<evidence type="ECO:0000256" key="1">
    <source>
        <dbReference type="SAM" id="MobiDB-lite"/>
    </source>
</evidence>
<feature type="non-terminal residue" evidence="2">
    <location>
        <position position="1"/>
    </location>
</feature>
<dbReference type="EMBL" id="CAMGYJ010000009">
    <property type="protein sequence ID" value="CAI0539986.1"/>
    <property type="molecule type" value="Genomic_DNA"/>
</dbReference>
<comment type="caution">
    <text evidence="2">The sequence shown here is derived from an EMBL/GenBank/DDBJ whole genome shotgun (WGS) entry which is preliminary data.</text>
</comment>
<proteinExistence type="predicted"/>
<protein>
    <submittedName>
        <fullName evidence="2">Uncharacterized protein</fullName>
    </submittedName>
</protein>
<keyword evidence="3" id="KW-1185">Reference proteome</keyword>
<dbReference type="AlphaFoldDB" id="A0AAV0Q5D4"/>
<accession>A0AAV0Q5D4</accession>
<organism evidence="2 3">
    <name type="scientific">Linum tenue</name>
    <dbReference type="NCBI Taxonomy" id="586396"/>
    <lineage>
        <taxon>Eukaryota</taxon>
        <taxon>Viridiplantae</taxon>
        <taxon>Streptophyta</taxon>
        <taxon>Embryophyta</taxon>
        <taxon>Tracheophyta</taxon>
        <taxon>Spermatophyta</taxon>
        <taxon>Magnoliopsida</taxon>
        <taxon>eudicotyledons</taxon>
        <taxon>Gunneridae</taxon>
        <taxon>Pentapetalae</taxon>
        <taxon>rosids</taxon>
        <taxon>fabids</taxon>
        <taxon>Malpighiales</taxon>
        <taxon>Linaceae</taxon>
        <taxon>Linum</taxon>
    </lineage>
</organism>
<evidence type="ECO:0000313" key="3">
    <source>
        <dbReference type="Proteomes" id="UP001154282"/>
    </source>
</evidence>
<name>A0AAV0Q5D4_9ROSI</name>
<dbReference type="Proteomes" id="UP001154282">
    <property type="component" value="Unassembled WGS sequence"/>
</dbReference>
<gene>
    <name evidence="2" type="ORF">LITE_LOCUS41492</name>
</gene>
<feature type="non-terminal residue" evidence="2">
    <location>
        <position position="75"/>
    </location>
</feature>
<reference evidence="2" key="1">
    <citation type="submission" date="2022-08" db="EMBL/GenBank/DDBJ databases">
        <authorList>
            <person name="Gutierrez-Valencia J."/>
        </authorList>
    </citation>
    <scope>NUCLEOTIDE SEQUENCE</scope>
</reference>
<feature type="region of interest" description="Disordered" evidence="1">
    <location>
        <begin position="1"/>
        <end position="24"/>
    </location>
</feature>
<evidence type="ECO:0000313" key="2">
    <source>
        <dbReference type="EMBL" id="CAI0539986.1"/>
    </source>
</evidence>